<proteinExistence type="predicted"/>
<dbReference type="PANTHER" id="PTHR43649">
    <property type="entry name" value="ARABINOSE-BINDING PROTEIN-RELATED"/>
    <property type="match status" value="1"/>
</dbReference>
<sequence>MTAAACSTPGETTSDDQDPTAGSTSASGAAPTCGSDPVVLSTYIETGFPLPKSLSEEFTKQYPNVTFDIREDQFAVITQNAPRVLADDPPDLMRLPQVSDLATDGLLLNLDSYATAFGWDQWPASQLSQMRVDDEGRRGDGPLYAMGLNQSMTGVFYNLDLAAQIGMTEAPTTLAELDGYLQKAKDAGITPMAQFNGGATGGLAFPLQALMASYGDPAEINAWTFQQPDATIDTPETLLAAEHLDGWIKAGYFADDINSLDYSTMMSRFVAGESLLMFNGDWESGNLDTQMPANVGFFLLPPVEEGGEVGAMSAPLTYGIAATAEHPDCAAFFLDWVATNEEARTIGVEIGGSRPMGPSDAFMPEVDANSVTSATLAAGTTIGEDDGAMEFIANATGEIYAKSWTPELQKLAAGQQTPAGLLTDVQADYEEQIGG</sequence>
<evidence type="ECO:0000313" key="2">
    <source>
        <dbReference type="EMBL" id="QTE31653.1"/>
    </source>
</evidence>
<dbReference type="AlphaFoldDB" id="A0A8A4ZKR3"/>
<name>A0A8A4ZKR3_9MICO</name>
<dbReference type="EMBL" id="CP071868">
    <property type="protein sequence ID" value="QTE31653.1"/>
    <property type="molecule type" value="Genomic_DNA"/>
</dbReference>
<gene>
    <name evidence="2" type="ORF">J4E96_19490</name>
</gene>
<accession>A0A8A4ZKR3</accession>
<reference evidence="2" key="1">
    <citation type="submission" date="2021-03" db="EMBL/GenBank/DDBJ databases">
        <title>Pengzhenrongella sicca gen. nov., sp. nov., a new member of suborder Micrococcineae isolated from High-Arctic tundra soil.</title>
        <authorList>
            <person name="Peng F."/>
        </authorList>
    </citation>
    <scope>NUCLEOTIDE SEQUENCE</scope>
    <source>
        <strain evidence="2">LRZ-2</strain>
    </source>
</reference>
<dbReference type="Proteomes" id="UP000663937">
    <property type="component" value="Chromosome"/>
</dbReference>
<dbReference type="PANTHER" id="PTHR43649:SF12">
    <property type="entry name" value="DIACETYLCHITOBIOSE BINDING PROTEIN DASA"/>
    <property type="match status" value="1"/>
</dbReference>
<dbReference type="InterPro" id="IPR006059">
    <property type="entry name" value="SBP"/>
</dbReference>
<feature type="compositionally biased region" description="Low complexity" evidence="1">
    <location>
        <begin position="19"/>
        <end position="32"/>
    </location>
</feature>
<dbReference type="Pfam" id="PF01547">
    <property type="entry name" value="SBP_bac_1"/>
    <property type="match status" value="1"/>
</dbReference>
<evidence type="ECO:0000313" key="3">
    <source>
        <dbReference type="Proteomes" id="UP000663937"/>
    </source>
</evidence>
<keyword evidence="3" id="KW-1185">Reference proteome</keyword>
<organism evidence="2 3">
    <name type="scientific">Pengzhenrongella sicca</name>
    <dbReference type="NCBI Taxonomy" id="2819238"/>
    <lineage>
        <taxon>Bacteria</taxon>
        <taxon>Bacillati</taxon>
        <taxon>Actinomycetota</taxon>
        <taxon>Actinomycetes</taxon>
        <taxon>Micrococcales</taxon>
        <taxon>Pengzhenrongella</taxon>
    </lineage>
</organism>
<dbReference type="SUPFAM" id="SSF53850">
    <property type="entry name" value="Periplasmic binding protein-like II"/>
    <property type="match status" value="1"/>
</dbReference>
<evidence type="ECO:0000256" key="1">
    <source>
        <dbReference type="SAM" id="MobiDB-lite"/>
    </source>
</evidence>
<feature type="region of interest" description="Disordered" evidence="1">
    <location>
        <begin position="1"/>
        <end position="32"/>
    </location>
</feature>
<dbReference type="Gene3D" id="3.40.190.10">
    <property type="entry name" value="Periplasmic binding protein-like II"/>
    <property type="match status" value="2"/>
</dbReference>
<dbReference type="KEGG" id="psic:J4E96_19490"/>
<dbReference type="InterPro" id="IPR050490">
    <property type="entry name" value="Bact_solute-bd_prot1"/>
</dbReference>
<protein>
    <submittedName>
        <fullName evidence="2">Extracellular solute-binding protein</fullName>
    </submittedName>
</protein>